<comment type="similarity">
    <text evidence="2 8">Belongs to the lactate permease family.</text>
</comment>
<evidence type="ECO:0000256" key="8">
    <source>
        <dbReference type="RuleBase" id="RU365092"/>
    </source>
</evidence>
<dbReference type="PANTHER" id="PTHR30003">
    <property type="entry name" value="L-LACTATE PERMEASE"/>
    <property type="match status" value="1"/>
</dbReference>
<dbReference type="Proteomes" id="UP000027442">
    <property type="component" value="Unassembled WGS sequence"/>
</dbReference>
<evidence type="ECO:0000256" key="7">
    <source>
        <dbReference type="ARBA" id="ARBA00023136"/>
    </source>
</evidence>
<dbReference type="GO" id="GO:0015129">
    <property type="term" value="F:lactate transmembrane transporter activity"/>
    <property type="evidence" value="ECO:0007669"/>
    <property type="project" value="UniProtKB-UniRule"/>
</dbReference>
<dbReference type="eggNOG" id="COG1620">
    <property type="taxonomic scope" value="Bacteria"/>
</dbReference>
<comment type="subcellular location">
    <subcellularLocation>
        <location evidence="1 8">Cell membrane</location>
        <topology evidence="1 8">Multi-pass membrane protein</topology>
    </subcellularLocation>
</comment>
<feature type="transmembrane region" description="Helical" evidence="8">
    <location>
        <begin position="6"/>
        <end position="23"/>
    </location>
</feature>
<feature type="transmembrane region" description="Helical" evidence="8">
    <location>
        <begin position="252"/>
        <end position="271"/>
    </location>
</feature>
<dbReference type="AlphaFoldDB" id="A0A069QPP3"/>
<protein>
    <recommendedName>
        <fullName evidence="8">L-lactate permease</fullName>
    </recommendedName>
</protein>
<dbReference type="PATRIC" id="fig|1122985.7.peg.2174"/>
<keyword evidence="4 8" id="KW-1003">Cell membrane</keyword>
<dbReference type="EMBL" id="JNGW01000090">
    <property type="protein sequence ID" value="KDR51816.1"/>
    <property type="molecule type" value="Genomic_DNA"/>
</dbReference>
<feature type="transmembrane region" description="Helical" evidence="8">
    <location>
        <begin position="413"/>
        <end position="430"/>
    </location>
</feature>
<comment type="function">
    <text evidence="8">Uptake of L-lactate across the membrane. Can also transport D-lactate and glycolate.</text>
</comment>
<dbReference type="Pfam" id="PF02652">
    <property type="entry name" value="Lactate_perm"/>
    <property type="match status" value="1"/>
</dbReference>
<feature type="transmembrane region" description="Helical" evidence="8">
    <location>
        <begin position="125"/>
        <end position="144"/>
    </location>
</feature>
<keyword evidence="3 8" id="KW-0813">Transport</keyword>
<accession>A0A069QPP3</accession>
<dbReference type="RefSeq" id="WP_025790023.1">
    <property type="nucleotide sequence ID" value="NZ_KB899217.1"/>
</dbReference>
<feature type="transmembrane region" description="Helical" evidence="8">
    <location>
        <begin position="191"/>
        <end position="213"/>
    </location>
</feature>
<evidence type="ECO:0000256" key="1">
    <source>
        <dbReference type="ARBA" id="ARBA00004651"/>
    </source>
</evidence>
<proteinExistence type="inferred from homology"/>
<feature type="transmembrane region" description="Helical" evidence="8">
    <location>
        <begin position="69"/>
        <end position="88"/>
    </location>
</feature>
<evidence type="ECO:0000256" key="3">
    <source>
        <dbReference type="ARBA" id="ARBA00022448"/>
    </source>
</evidence>
<dbReference type="PANTHER" id="PTHR30003:SF0">
    <property type="entry name" value="GLYCOLATE PERMEASE GLCA-RELATED"/>
    <property type="match status" value="1"/>
</dbReference>
<feature type="transmembrane region" description="Helical" evidence="8">
    <location>
        <begin position="225"/>
        <end position="246"/>
    </location>
</feature>
<feature type="transmembrane region" description="Helical" evidence="8">
    <location>
        <begin position="335"/>
        <end position="359"/>
    </location>
</feature>
<name>A0A069QPP3_HOYLO</name>
<keyword evidence="5 8" id="KW-0812">Transmembrane</keyword>
<keyword evidence="7 8" id="KW-0472">Membrane</keyword>
<keyword evidence="10" id="KW-1185">Reference proteome</keyword>
<reference evidence="9 10" key="1">
    <citation type="submission" date="2013-08" db="EMBL/GenBank/DDBJ databases">
        <authorList>
            <person name="Weinstock G."/>
            <person name="Sodergren E."/>
            <person name="Wylie T."/>
            <person name="Fulton L."/>
            <person name="Fulton R."/>
            <person name="Fronick C."/>
            <person name="O'Laughlin M."/>
            <person name="Godfrey J."/>
            <person name="Miner T."/>
            <person name="Herter B."/>
            <person name="Appelbaum E."/>
            <person name="Cordes M."/>
            <person name="Lek S."/>
            <person name="Wollam A."/>
            <person name="Pepin K.H."/>
            <person name="Palsikar V.B."/>
            <person name="Mitreva M."/>
            <person name="Wilson R.K."/>
        </authorList>
    </citation>
    <scope>NUCLEOTIDE SEQUENCE [LARGE SCALE GENOMIC DNA]</scope>
    <source>
        <strain evidence="9 10">ATCC 15930</strain>
    </source>
</reference>
<dbReference type="GO" id="GO:0015295">
    <property type="term" value="F:solute:proton symporter activity"/>
    <property type="evidence" value="ECO:0007669"/>
    <property type="project" value="TreeGrafter"/>
</dbReference>
<feature type="transmembrane region" description="Helical" evidence="8">
    <location>
        <begin position="496"/>
        <end position="514"/>
    </location>
</feature>
<dbReference type="HOGENOM" id="CLU_021628_0_0_10"/>
<evidence type="ECO:0000256" key="6">
    <source>
        <dbReference type="ARBA" id="ARBA00022989"/>
    </source>
</evidence>
<comment type="caution">
    <text evidence="9">The sequence shown here is derived from an EMBL/GenBank/DDBJ whole genome shotgun (WGS) entry which is preliminary data.</text>
</comment>
<keyword evidence="6 8" id="KW-1133">Transmembrane helix</keyword>
<sequence>MAALVSVLPIVLLFVLMLGFKMAGHRSAFVSLLATAAIAVFLAPAMNFAPEGFTQMGVAWAFVEGALKAVFPILIIILMALFSYNVLVESKQIEVIKAQFTSFSDDDGVTVLVLVWGFGGLLEGMAGFGTAVAIPTAILISLGYKPLFSALVSLIANTVPTGFGAVGVPVITLANEIAPGGAASQELISQLSVYAVMQLSLLYLVLPFIILTLTNRSRGAILKNLRLALWVGAVSLGSQYLVARYLGAETPAIIGSLSAIVAIVIYAKLFAPKKKAENKKAYTASQTLRAWAVYAFILLFILLSGPLFPPINAFLKSTLVSRIALPIHAPGTAFSFAWIGNAGLMLFLGTVLGGLVQGLSPRQLLVSLARTVVNLRKTTVTIISLVALAAIMNYAGMILVIADTLANITGKAYPLFAPLIGAIGTFVTGSDTSSNILFAKLQANVATQLHHADPNWIVASNTTGATGGKMISPQSIAIATAACDMQGKDGEILKSALPYAALYIIIGGLMVIFAG</sequence>
<evidence type="ECO:0000256" key="5">
    <source>
        <dbReference type="ARBA" id="ARBA00022692"/>
    </source>
</evidence>
<evidence type="ECO:0000256" key="4">
    <source>
        <dbReference type="ARBA" id="ARBA00022475"/>
    </source>
</evidence>
<feature type="transmembrane region" description="Helical" evidence="8">
    <location>
        <begin position="380"/>
        <end position="401"/>
    </location>
</feature>
<evidence type="ECO:0000256" key="2">
    <source>
        <dbReference type="ARBA" id="ARBA00010100"/>
    </source>
</evidence>
<feature type="transmembrane region" description="Helical" evidence="8">
    <location>
        <begin position="291"/>
        <end position="315"/>
    </location>
</feature>
<evidence type="ECO:0000313" key="9">
    <source>
        <dbReference type="EMBL" id="KDR51816.1"/>
    </source>
</evidence>
<dbReference type="NCBIfam" id="TIGR00795">
    <property type="entry name" value="lctP"/>
    <property type="match status" value="1"/>
</dbReference>
<dbReference type="InterPro" id="IPR003804">
    <property type="entry name" value="Lactate_perm"/>
</dbReference>
<dbReference type="GO" id="GO:0005886">
    <property type="term" value="C:plasma membrane"/>
    <property type="evidence" value="ECO:0007669"/>
    <property type="project" value="UniProtKB-SubCell"/>
</dbReference>
<evidence type="ECO:0000313" key="10">
    <source>
        <dbReference type="Proteomes" id="UP000027442"/>
    </source>
</evidence>
<feature type="transmembrane region" description="Helical" evidence="8">
    <location>
        <begin position="30"/>
        <end position="49"/>
    </location>
</feature>
<organism evidence="9 10">
    <name type="scientific">Hoylesella loescheii DSM 19665 = JCM 12249 = ATCC 15930</name>
    <dbReference type="NCBI Taxonomy" id="1122985"/>
    <lineage>
        <taxon>Bacteria</taxon>
        <taxon>Pseudomonadati</taxon>
        <taxon>Bacteroidota</taxon>
        <taxon>Bacteroidia</taxon>
        <taxon>Bacteroidales</taxon>
        <taxon>Prevotellaceae</taxon>
        <taxon>Hoylesella</taxon>
    </lineage>
</organism>
<gene>
    <name evidence="9" type="ORF">HMPREF1991_02096</name>
</gene>